<sequence length="449" mass="48246">MEALGSVISWIFSFKVYLLLPVLFFIIALLSRMSLGTALLQSLKVGIGFAGVFLIFDAFLGIMHPAVSAMVASRNLNFPIVDAGWPPLAAITWSSWIAPLIIVLVLLLNVGMLLLRWTTVFYIDIWNYWHFALIGSMLLAVGIPLPLAIAGSLVSAILVFKMSEMTTPYVQKETGIVGVSISPLTVAGFAPWAIAMDALIEKVPGLRRLHWNPSRTTGTWASLGDPMIVGFFMGLLFGSLAAYDVKQTLEMAIKVAAIMFLLPHCGALIGDATGAISKAASERMAPLFGGRSISISMDTGFLMKNPSVIVTGMLLMPISVVLAFVLPGNKVLPAGDLPNLMSIFSVVALISAGNVIRAVLIAIPVIISFLYIATGLGPLITELAQKAGTLPGVSEGTSLVVTSFTDGGNPVRFWIFELFRGNVIAVLLLLPILLLLWFAYKRSRNLINQ</sequence>
<dbReference type="GO" id="GO:0015577">
    <property type="term" value="F:galactitol transmembrane transporter activity"/>
    <property type="evidence" value="ECO:0007669"/>
    <property type="project" value="InterPro"/>
</dbReference>
<dbReference type="InterPro" id="IPR004703">
    <property type="entry name" value="PTS_sugar-sp_permease"/>
</dbReference>
<feature type="transmembrane region" description="Helical" evidence="9">
    <location>
        <begin position="87"/>
        <end position="108"/>
    </location>
</feature>
<protein>
    <submittedName>
        <fullName evidence="11">PTS galactitol transporter subunit IIC</fullName>
    </submittedName>
</protein>
<name>A0A7C3IGD6_9SPIR</name>
<dbReference type="AlphaFoldDB" id="A0A7C3IGD6"/>
<dbReference type="EMBL" id="DSVL01000143">
    <property type="protein sequence ID" value="HFH28784.1"/>
    <property type="molecule type" value="Genomic_DNA"/>
</dbReference>
<keyword evidence="4" id="KW-0762">Sugar transport</keyword>
<feature type="transmembrane region" description="Helical" evidence="9">
    <location>
        <begin position="175"/>
        <end position="200"/>
    </location>
</feature>
<feature type="transmembrane region" description="Helical" evidence="9">
    <location>
        <begin position="43"/>
        <end position="67"/>
    </location>
</feature>
<evidence type="ECO:0000256" key="7">
    <source>
        <dbReference type="ARBA" id="ARBA00022989"/>
    </source>
</evidence>
<comment type="caution">
    <text evidence="11">The sequence shown here is derived from an EMBL/GenBank/DDBJ whole genome shotgun (WGS) entry which is preliminary data.</text>
</comment>
<dbReference type="InterPro" id="IPR013014">
    <property type="entry name" value="PTS_EIIC_2"/>
</dbReference>
<dbReference type="PANTHER" id="PTHR37324:SF2">
    <property type="entry name" value="PTS SYSTEM GALACTITOL-SPECIFIC EIIC COMPONENT"/>
    <property type="match status" value="1"/>
</dbReference>
<evidence type="ECO:0000256" key="8">
    <source>
        <dbReference type="ARBA" id="ARBA00023136"/>
    </source>
</evidence>
<reference evidence="11" key="1">
    <citation type="journal article" date="2020" name="mSystems">
        <title>Genome- and Community-Level Interaction Insights into Carbon Utilization and Element Cycling Functions of Hydrothermarchaeota in Hydrothermal Sediment.</title>
        <authorList>
            <person name="Zhou Z."/>
            <person name="Liu Y."/>
            <person name="Xu W."/>
            <person name="Pan J."/>
            <person name="Luo Z.H."/>
            <person name="Li M."/>
        </authorList>
    </citation>
    <scope>NUCLEOTIDE SEQUENCE [LARGE SCALE GENOMIC DNA]</scope>
    <source>
        <strain evidence="11">SpSt-503</strain>
    </source>
</reference>
<evidence type="ECO:0000256" key="1">
    <source>
        <dbReference type="ARBA" id="ARBA00004651"/>
    </source>
</evidence>
<evidence type="ECO:0000256" key="4">
    <source>
        <dbReference type="ARBA" id="ARBA00022597"/>
    </source>
</evidence>
<feature type="transmembrane region" description="Helical" evidence="9">
    <location>
        <begin position="340"/>
        <end position="373"/>
    </location>
</feature>
<evidence type="ECO:0000256" key="2">
    <source>
        <dbReference type="ARBA" id="ARBA00022448"/>
    </source>
</evidence>
<keyword evidence="5" id="KW-0598">Phosphotransferase system</keyword>
<accession>A0A7C3IGD6</accession>
<keyword evidence="8 9" id="KW-0472">Membrane</keyword>
<organism evidence="11">
    <name type="scientific">Gracilinema caldarium</name>
    <dbReference type="NCBI Taxonomy" id="215591"/>
    <lineage>
        <taxon>Bacteria</taxon>
        <taxon>Pseudomonadati</taxon>
        <taxon>Spirochaetota</taxon>
        <taxon>Spirochaetia</taxon>
        <taxon>Spirochaetales</taxon>
        <taxon>Breznakiellaceae</taxon>
        <taxon>Gracilinema</taxon>
    </lineage>
</organism>
<evidence type="ECO:0000256" key="3">
    <source>
        <dbReference type="ARBA" id="ARBA00022475"/>
    </source>
</evidence>
<dbReference type="PANTHER" id="PTHR37324">
    <property type="entry name" value="PTS SYSTEM GALACTITOL-SPECIFIC EIIC COMPONENT"/>
    <property type="match status" value="1"/>
</dbReference>
<feature type="transmembrane region" description="Helical" evidence="9">
    <location>
        <begin position="145"/>
        <end position="163"/>
    </location>
</feature>
<feature type="domain" description="PTS EIIC type-2" evidence="10">
    <location>
        <begin position="8"/>
        <end position="442"/>
    </location>
</feature>
<dbReference type="GO" id="GO:0005886">
    <property type="term" value="C:plasma membrane"/>
    <property type="evidence" value="ECO:0007669"/>
    <property type="project" value="UniProtKB-SubCell"/>
</dbReference>
<evidence type="ECO:0000256" key="5">
    <source>
        <dbReference type="ARBA" id="ARBA00022683"/>
    </source>
</evidence>
<feature type="transmembrane region" description="Helical" evidence="9">
    <location>
        <begin position="12"/>
        <end position="31"/>
    </location>
</feature>
<evidence type="ECO:0000313" key="11">
    <source>
        <dbReference type="EMBL" id="HFH28784.1"/>
    </source>
</evidence>
<keyword evidence="2" id="KW-0813">Transport</keyword>
<evidence type="ECO:0000259" key="10">
    <source>
        <dbReference type="PROSITE" id="PS51104"/>
    </source>
</evidence>
<comment type="subcellular location">
    <subcellularLocation>
        <location evidence="1">Cell membrane</location>
        <topology evidence="1">Multi-pass membrane protein</topology>
    </subcellularLocation>
</comment>
<feature type="transmembrane region" description="Helical" evidence="9">
    <location>
        <begin position="255"/>
        <end position="276"/>
    </location>
</feature>
<dbReference type="InterPro" id="IPR013853">
    <property type="entry name" value="EIIC-GAT"/>
</dbReference>
<keyword evidence="6 9" id="KW-0812">Transmembrane</keyword>
<keyword evidence="3" id="KW-1003">Cell membrane</keyword>
<dbReference type="Pfam" id="PF03611">
    <property type="entry name" value="EIIC-GAT"/>
    <property type="match status" value="1"/>
</dbReference>
<evidence type="ECO:0000256" key="9">
    <source>
        <dbReference type="SAM" id="Phobius"/>
    </source>
</evidence>
<evidence type="ECO:0000256" key="6">
    <source>
        <dbReference type="ARBA" id="ARBA00022692"/>
    </source>
</evidence>
<gene>
    <name evidence="11" type="ORF">ENS59_04640</name>
</gene>
<keyword evidence="7 9" id="KW-1133">Transmembrane helix</keyword>
<dbReference type="GO" id="GO:0009401">
    <property type="term" value="P:phosphoenolpyruvate-dependent sugar phosphotransferase system"/>
    <property type="evidence" value="ECO:0007669"/>
    <property type="project" value="UniProtKB-KW"/>
</dbReference>
<dbReference type="PROSITE" id="PS51104">
    <property type="entry name" value="PTS_EIIC_TYPE_2"/>
    <property type="match status" value="1"/>
</dbReference>
<feature type="transmembrane region" description="Helical" evidence="9">
    <location>
        <begin position="307"/>
        <end position="328"/>
    </location>
</feature>
<proteinExistence type="predicted"/>
<feature type="transmembrane region" description="Helical" evidence="9">
    <location>
        <begin position="220"/>
        <end position="243"/>
    </location>
</feature>
<feature type="transmembrane region" description="Helical" evidence="9">
    <location>
        <begin position="419"/>
        <end position="440"/>
    </location>
</feature>